<sequence length="153" mass="17641">MIRYRRPKQDDTVILDLIEKQLVPLSHLPQTVINQIRKDLPRRLGQGVTLVACPDYESDPLGFVHFMLHGDLLYIDMLAIAPAARRKRWGNMLMDRAERFALSRGCLRAKISVDAGNAPGISFYQKLGYSVARYQPQNFCYEFEKLLANRFRA</sequence>
<dbReference type="SUPFAM" id="SSF55729">
    <property type="entry name" value="Acyl-CoA N-acyltransferases (Nat)"/>
    <property type="match status" value="1"/>
</dbReference>
<keyword evidence="2" id="KW-0012">Acyltransferase</keyword>
<reference evidence="4 5" key="1">
    <citation type="submission" date="2014-08" db="EMBL/GenBank/DDBJ databases">
        <title>Comparative genomics of the Paenibacillus odorifer group.</title>
        <authorList>
            <person name="den Bakker H.C."/>
            <person name="Tsai Y.-C."/>
            <person name="Martin N."/>
            <person name="Korlach J."/>
            <person name="Wiedmann M."/>
        </authorList>
    </citation>
    <scope>NUCLEOTIDE SEQUENCE [LARGE SCALE GENOMIC DNA]</scope>
    <source>
        <strain evidence="4 5">DSM 15220</strain>
    </source>
</reference>
<dbReference type="HOGENOM" id="CLU_136769_0_0_9"/>
<dbReference type="RefSeq" id="WP_025703426.1">
    <property type="nucleotide sequence ID" value="NZ_CP009287.1"/>
</dbReference>
<dbReference type="GO" id="GO:0016747">
    <property type="term" value="F:acyltransferase activity, transferring groups other than amino-acyl groups"/>
    <property type="evidence" value="ECO:0007669"/>
    <property type="project" value="InterPro"/>
</dbReference>
<evidence type="ECO:0000313" key="5">
    <source>
        <dbReference type="Proteomes" id="UP000029500"/>
    </source>
</evidence>
<accession>A0A089NER7</accession>
<dbReference type="PROSITE" id="PS51186">
    <property type="entry name" value="GNAT"/>
    <property type="match status" value="1"/>
</dbReference>
<dbReference type="KEGG" id="pgm:PGRAT_07485"/>
<feature type="domain" description="N-acetyltransferase" evidence="3">
    <location>
        <begin position="2"/>
        <end position="148"/>
    </location>
</feature>
<evidence type="ECO:0000259" key="3">
    <source>
        <dbReference type="PROSITE" id="PS51186"/>
    </source>
</evidence>
<dbReference type="PANTHER" id="PTHR43877">
    <property type="entry name" value="AMINOALKYLPHOSPHONATE N-ACETYLTRANSFERASE-RELATED-RELATED"/>
    <property type="match status" value="1"/>
</dbReference>
<keyword evidence="1 4" id="KW-0808">Transferase</keyword>
<protein>
    <submittedName>
        <fullName evidence="4">GCN5 family acetyltransferase</fullName>
    </submittedName>
</protein>
<dbReference type="eggNOG" id="COG0456">
    <property type="taxonomic scope" value="Bacteria"/>
</dbReference>
<dbReference type="Gene3D" id="3.40.630.30">
    <property type="match status" value="1"/>
</dbReference>
<evidence type="ECO:0000256" key="1">
    <source>
        <dbReference type="ARBA" id="ARBA00022679"/>
    </source>
</evidence>
<dbReference type="STRING" id="189425.PGRAT_07485"/>
<dbReference type="AlphaFoldDB" id="A0A089NER7"/>
<dbReference type="InterPro" id="IPR000182">
    <property type="entry name" value="GNAT_dom"/>
</dbReference>
<evidence type="ECO:0000313" key="4">
    <source>
        <dbReference type="EMBL" id="AIQ67494.1"/>
    </source>
</evidence>
<evidence type="ECO:0000256" key="2">
    <source>
        <dbReference type="ARBA" id="ARBA00023315"/>
    </source>
</evidence>
<dbReference type="EMBL" id="CP009287">
    <property type="protein sequence ID" value="AIQ67494.1"/>
    <property type="molecule type" value="Genomic_DNA"/>
</dbReference>
<dbReference type="InterPro" id="IPR016181">
    <property type="entry name" value="Acyl_CoA_acyltransferase"/>
</dbReference>
<dbReference type="OrthoDB" id="2638380at2"/>
<proteinExistence type="predicted"/>
<dbReference type="PANTHER" id="PTHR43877:SF2">
    <property type="entry name" value="AMINOALKYLPHOSPHONATE N-ACETYLTRANSFERASE-RELATED"/>
    <property type="match status" value="1"/>
</dbReference>
<dbReference type="InterPro" id="IPR050832">
    <property type="entry name" value="Bact_Acetyltransf"/>
</dbReference>
<gene>
    <name evidence="4" type="ORF">PGRAT_07485</name>
</gene>
<name>A0A089NER7_9BACL</name>
<dbReference type="Pfam" id="PF00583">
    <property type="entry name" value="Acetyltransf_1"/>
    <property type="match status" value="1"/>
</dbReference>
<dbReference type="CDD" id="cd04301">
    <property type="entry name" value="NAT_SF"/>
    <property type="match status" value="1"/>
</dbReference>
<keyword evidence="5" id="KW-1185">Reference proteome</keyword>
<dbReference type="Proteomes" id="UP000029500">
    <property type="component" value="Chromosome"/>
</dbReference>
<organism evidence="4 5">
    <name type="scientific">Paenibacillus graminis</name>
    <dbReference type="NCBI Taxonomy" id="189425"/>
    <lineage>
        <taxon>Bacteria</taxon>
        <taxon>Bacillati</taxon>
        <taxon>Bacillota</taxon>
        <taxon>Bacilli</taxon>
        <taxon>Bacillales</taxon>
        <taxon>Paenibacillaceae</taxon>
        <taxon>Paenibacillus</taxon>
    </lineage>
</organism>